<dbReference type="AlphaFoldDB" id="A0A4Y2AYS3"/>
<gene>
    <name evidence="1" type="ORF">AVEN_222716_1</name>
</gene>
<proteinExistence type="predicted"/>
<name>A0A4Y2AYS3_ARAVE</name>
<evidence type="ECO:0000313" key="2">
    <source>
        <dbReference type="Proteomes" id="UP000499080"/>
    </source>
</evidence>
<reference evidence="1 2" key="1">
    <citation type="journal article" date="2019" name="Sci. Rep.">
        <title>Orb-weaving spider Araneus ventricosus genome elucidates the spidroin gene catalogue.</title>
        <authorList>
            <person name="Kono N."/>
            <person name="Nakamura H."/>
            <person name="Ohtoshi R."/>
            <person name="Moran D.A.P."/>
            <person name="Shinohara A."/>
            <person name="Yoshida Y."/>
            <person name="Fujiwara M."/>
            <person name="Mori M."/>
            <person name="Tomita M."/>
            <person name="Arakawa K."/>
        </authorList>
    </citation>
    <scope>NUCLEOTIDE SEQUENCE [LARGE SCALE GENOMIC DNA]</scope>
</reference>
<accession>A0A4Y2AYS3</accession>
<organism evidence="1 2">
    <name type="scientific">Araneus ventricosus</name>
    <name type="common">Orbweaver spider</name>
    <name type="synonym">Epeira ventricosa</name>
    <dbReference type="NCBI Taxonomy" id="182803"/>
    <lineage>
        <taxon>Eukaryota</taxon>
        <taxon>Metazoa</taxon>
        <taxon>Ecdysozoa</taxon>
        <taxon>Arthropoda</taxon>
        <taxon>Chelicerata</taxon>
        <taxon>Arachnida</taxon>
        <taxon>Araneae</taxon>
        <taxon>Araneomorphae</taxon>
        <taxon>Entelegynae</taxon>
        <taxon>Araneoidea</taxon>
        <taxon>Araneidae</taxon>
        <taxon>Araneus</taxon>
    </lineage>
</organism>
<dbReference type="Proteomes" id="UP000499080">
    <property type="component" value="Unassembled WGS sequence"/>
</dbReference>
<keyword evidence="2" id="KW-1185">Reference proteome</keyword>
<dbReference type="EMBL" id="BGPR01000042">
    <property type="protein sequence ID" value="GBL85241.1"/>
    <property type="molecule type" value="Genomic_DNA"/>
</dbReference>
<protein>
    <submittedName>
        <fullName evidence="1">Uncharacterized protein</fullName>
    </submittedName>
</protein>
<evidence type="ECO:0000313" key="1">
    <source>
        <dbReference type="EMBL" id="GBL85241.1"/>
    </source>
</evidence>
<sequence length="221" mass="24621">MLGIFFVGLSSVLCANLYFGILPNCLSSLVDDLRTDTMATAGFEYDPDDLLPDAPGVTYLPDSDPSNMLQTVRDIRSKVEATNISLLELSSHDLSRLETSIIPDIAFCASGTDSKLIDHLNLLFYSDRSSVLSTELKEAWSDFKRRPCRETLFVRTCLIADVLLPDGSRLGKKSRGNRSNPTRGVLSRKKLRRIEYAKAQKFFGRNPSRHTDSLLNPTSTL</sequence>
<comment type="caution">
    <text evidence="1">The sequence shown here is derived from an EMBL/GenBank/DDBJ whole genome shotgun (WGS) entry which is preliminary data.</text>
</comment>